<dbReference type="RefSeq" id="WP_005429015.1">
    <property type="nucleotide sequence ID" value="NZ_BBKG01000043.1"/>
</dbReference>
<organism evidence="1 2">
    <name type="scientific">Vibrio campbellii</name>
    <dbReference type="NCBI Taxonomy" id="680"/>
    <lineage>
        <taxon>Bacteria</taxon>
        <taxon>Pseudomonadati</taxon>
        <taxon>Pseudomonadota</taxon>
        <taxon>Gammaproteobacteria</taxon>
        <taxon>Vibrionales</taxon>
        <taxon>Vibrionaceae</taxon>
        <taxon>Vibrio</taxon>
    </lineage>
</organism>
<protein>
    <submittedName>
        <fullName evidence="1">Uncharacterized protein</fullName>
    </submittedName>
</protein>
<evidence type="ECO:0000313" key="1">
    <source>
        <dbReference type="EMBL" id="WDG11227.1"/>
    </source>
</evidence>
<dbReference type="EMBL" id="CP117989">
    <property type="protein sequence ID" value="WDG11227.1"/>
    <property type="molecule type" value="Genomic_DNA"/>
</dbReference>
<dbReference type="Proteomes" id="UP001219537">
    <property type="component" value="Chromosome 2"/>
</dbReference>
<gene>
    <name evidence="1" type="ORF">PUN50_18350</name>
</gene>
<reference evidence="1" key="1">
    <citation type="submission" date="2023-02" db="EMBL/GenBank/DDBJ databases">
        <title>Isolation, identification, and genome analysis of Vibrio campbellii in the Penaeus vannamei larvae stage.</title>
        <authorList>
            <person name="Huang T."/>
            <person name="Zhang B."/>
        </authorList>
    </citation>
    <scope>NUCLEOTIDE SEQUENCE</scope>
    <source>
        <strain evidence="1">20220413_1</strain>
    </source>
</reference>
<dbReference type="AlphaFoldDB" id="A0AAQ2Y9P5"/>
<proteinExistence type="predicted"/>
<sequence>MEHILQLDWVDQSIPHKVWVEQYYDGCRICLKVVKDVEPEMLSLIVPNIDVKSVRQAWQGKAINVTPAYDDGVLFTQTRSLFNLPHGCVIWAVTHIKMQNGLKMSADKLCFVPKHSKQDSRFQQEHHAEAC</sequence>
<evidence type="ECO:0000313" key="2">
    <source>
        <dbReference type="Proteomes" id="UP001219537"/>
    </source>
</evidence>
<name>A0AAQ2Y9P5_9VIBR</name>
<dbReference type="GeneID" id="47103240"/>
<accession>A0AAQ2Y9P5</accession>